<reference evidence="2" key="1">
    <citation type="submission" date="2023-04" db="EMBL/GenBank/DDBJ databases">
        <title>Black Yeasts Isolated from many extreme environments.</title>
        <authorList>
            <person name="Coleine C."/>
            <person name="Stajich J.E."/>
            <person name="Selbmann L."/>
        </authorList>
    </citation>
    <scope>NUCLEOTIDE SEQUENCE</scope>
    <source>
        <strain evidence="2">CCFEE 5312</strain>
    </source>
</reference>
<comment type="caution">
    <text evidence="2">The sequence shown here is derived from an EMBL/GenBank/DDBJ whole genome shotgun (WGS) entry which is preliminary data.</text>
</comment>
<dbReference type="AlphaFoldDB" id="A0AAJ0G6F5"/>
<evidence type="ECO:0000256" key="1">
    <source>
        <dbReference type="SAM" id="MobiDB-lite"/>
    </source>
</evidence>
<evidence type="ECO:0000313" key="2">
    <source>
        <dbReference type="EMBL" id="KAK3050634.1"/>
    </source>
</evidence>
<evidence type="ECO:0000313" key="3">
    <source>
        <dbReference type="Proteomes" id="UP001271007"/>
    </source>
</evidence>
<feature type="compositionally biased region" description="Polar residues" evidence="1">
    <location>
        <begin position="155"/>
        <end position="166"/>
    </location>
</feature>
<gene>
    <name evidence="2" type="ORF">LTR09_008274</name>
</gene>
<dbReference type="EMBL" id="JAWDJX010000031">
    <property type="protein sequence ID" value="KAK3050634.1"/>
    <property type="molecule type" value="Genomic_DNA"/>
</dbReference>
<feature type="region of interest" description="Disordered" evidence="1">
    <location>
        <begin position="155"/>
        <end position="176"/>
    </location>
</feature>
<name>A0AAJ0G6F5_9PEZI</name>
<proteinExistence type="predicted"/>
<keyword evidence="3" id="KW-1185">Reference proteome</keyword>
<protein>
    <submittedName>
        <fullName evidence="2">Uncharacterized protein</fullName>
    </submittedName>
</protein>
<organism evidence="2 3">
    <name type="scientific">Extremus antarcticus</name>
    <dbReference type="NCBI Taxonomy" id="702011"/>
    <lineage>
        <taxon>Eukaryota</taxon>
        <taxon>Fungi</taxon>
        <taxon>Dikarya</taxon>
        <taxon>Ascomycota</taxon>
        <taxon>Pezizomycotina</taxon>
        <taxon>Dothideomycetes</taxon>
        <taxon>Dothideomycetidae</taxon>
        <taxon>Mycosphaerellales</taxon>
        <taxon>Extremaceae</taxon>
        <taxon>Extremus</taxon>
    </lineage>
</organism>
<accession>A0AAJ0G6F5</accession>
<sequence length="241" mass="26828">MAFTYPIHAGSIGDDDSYVKTMRGCTQFDISIQHKQVEGTPFGDEYLPMLKTYRENLIRAYEEGTLYSRARTAERPDRRLYDFICSTLEDPVHSPLYTLKIVPTDRGTDTRIVNGNACNYTPAFSICPLELSGMPAGYEEIARIDTQNITVRSDYSAKGTVTTPDGRSSYFKPREEAREKDFNRELNVIAKIKQLHLINGEVKLPELQTIAVSGSAESESCVGILMILIPTSPTGGSLLNS</sequence>
<dbReference type="Proteomes" id="UP001271007">
    <property type="component" value="Unassembled WGS sequence"/>
</dbReference>